<feature type="transmembrane region" description="Helical" evidence="1">
    <location>
        <begin position="25"/>
        <end position="45"/>
    </location>
</feature>
<keyword evidence="1" id="KW-0812">Transmembrane</keyword>
<dbReference type="AlphaFoldDB" id="A0A543CSY9"/>
<feature type="transmembrane region" description="Helical" evidence="1">
    <location>
        <begin position="209"/>
        <end position="232"/>
    </location>
</feature>
<accession>A0A543CSY9</accession>
<keyword evidence="1" id="KW-1133">Transmembrane helix</keyword>
<comment type="caution">
    <text evidence="2">The sequence shown here is derived from an EMBL/GenBank/DDBJ whole genome shotgun (WGS) entry which is preliminary data.</text>
</comment>
<feature type="transmembrane region" description="Helical" evidence="1">
    <location>
        <begin position="170"/>
        <end position="188"/>
    </location>
</feature>
<evidence type="ECO:0000256" key="1">
    <source>
        <dbReference type="SAM" id="Phobius"/>
    </source>
</evidence>
<protein>
    <submittedName>
        <fullName evidence="2">Uncharacterized protein</fullName>
    </submittedName>
</protein>
<evidence type="ECO:0000313" key="3">
    <source>
        <dbReference type="Proteomes" id="UP000316096"/>
    </source>
</evidence>
<feature type="transmembrane region" description="Helical" evidence="1">
    <location>
        <begin position="98"/>
        <end position="120"/>
    </location>
</feature>
<organism evidence="2 3">
    <name type="scientific">Actinoallomurus bryophytorum</name>
    <dbReference type="NCBI Taxonomy" id="1490222"/>
    <lineage>
        <taxon>Bacteria</taxon>
        <taxon>Bacillati</taxon>
        <taxon>Actinomycetota</taxon>
        <taxon>Actinomycetes</taxon>
        <taxon>Streptosporangiales</taxon>
        <taxon>Thermomonosporaceae</taxon>
        <taxon>Actinoallomurus</taxon>
    </lineage>
</organism>
<gene>
    <name evidence="2" type="ORF">FB559_5923</name>
</gene>
<feature type="transmembrane region" description="Helical" evidence="1">
    <location>
        <begin position="238"/>
        <end position="257"/>
    </location>
</feature>
<reference evidence="2 3" key="1">
    <citation type="submission" date="2019-06" db="EMBL/GenBank/DDBJ databases">
        <title>Sequencing the genomes of 1000 actinobacteria strains.</title>
        <authorList>
            <person name="Klenk H.-P."/>
        </authorList>
    </citation>
    <scope>NUCLEOTIDE SEQUENCE [LARGE SCALE GENOMIC DNA]</scope>
    <source>
        <strain evidence="2 3">DSM 102200</strain>
    </source>
</reference>
<name>A0A543CSY9_9ACTN</name>
<dbReference type="Proteomes" id="UP000316096">
    <property type="component" value="Unassembled WGS sequence"/>
</dbReference>
<feature type="transmembrane region" description="Helical" evidence="1">
    <location>
        <begin position="65"/>
        <end position="86"/>
    </location>
</feature>
<keyword evidence="3" id="KW-1185">Reference proteome</keyword>
<sequence>MDDVCHSLVAHPDNSNWTIVTAAPVTSQVIGVFAAVVFTGVILLFQQAPPSEDSDHYRYSSRALVTMLCSFVSLSLASFLFSVVSGEELCGRAFAEGAAAGALFGIGATGMFLSICWLFAAHRIGGHTVIWVKLLMVVEMLAAWTFIALTVFDAVQAIELTPQNPVTSGLVWWGTAPALSPLLIFVAMRRLPRLRAAIERRSARMFEMATGFSIFCIVLAIAYVTLITIYTSRDTFPIVIRVGITGTVAVALSLYFVNMMTIRRVEAPAKDRLVRTRESLLHLLDLNGR</sequence>
<feature type="transmembrane region" description="Helical" evidence="1">
    <location>
        <begin position="132"/>
        <end position="158"/>
    </location>
</feature>
<evidence type="ECO:0000313" key="2">
    <source>
        <dbReference type="EMBL" id="TQM00215.1"/>
    </source>
</evidence>
<keyword evidence="1" id="KW-0472">Membrane</keyword>
<dbReference type="EMBL" id="VFOZ01000001">
    <property type="protein sequence ID" value="TQM00215.1"/>
    <property type="molecule type" value="Genomic_DNA"/>
</dbReference>
<proteinExistence type="predicted"/>